<evidence type="ECO:0000313" key="3">
    <source>
        <dbReference type="Proteomes" id="UP000250321"/>
    </source>
</evidence>
<gene>
    <name evidence="2" type="ORF">Pyn_27239</name>
</gene>
<dbReference type="Proteomes" id="UP000250321">
    <property type="component" value="Unassembled WGS sequence"/>
</dbReference>
<sequence length="93" mass="10298">MRENLLRTAPLMAGIPGLEGIVWLASFARKKRCITRKVDQTQLNWMMLLASNTGKGQEAAVMTAMVVATTMAVLRGGKDDQHSRRGCGRLWQP</sequence>
<comment type="caution">
    <text evidence="2">The sequence shown here is derived from an EMBL/GenBank/DDBJ whole genome shotgun (WGS) entry which is preliminary data.</text>
</comment>
<keyword evidence="3" id="KW-1185">Reference proteome</keyword>
<organism evidence="2 3">
    <name type="scientific">Prunus yedoensis var. nudiflora</name>
    <dbReference type="NCBI Taxonomy" id="2094558"/>
    <lineage>
        <taxon>Eukaryota</taxon>
        <taxon>Viridiplantae</taxon>
        <taxon>Streptophyta</taxon>
        <taxon>Embryophyta</taxon>
        <taxon>Tracheophyta</taxon>
        <taxon>Spermatophyta</taxon>
        <taxon>Magnoliopsida</taxon>
        <taxon>eudicotyledons</taxon>
        <taxon>Gunneridae</taxon>
        <taxon>Pentapetalae</taxon>
        <taxon>rosids</taxon>
        <taxon>fabids</taxon>
        <taxon>Rosales</taxon>
        <taxon>Rosaceae</taxon>
        <taxon>Amygdaloideae</taxon>
        <taxon>Amygdaleae</taxon>
        <taxon>Prunus</taxon>
    </lineage>
</organism>
<keyword evidence="1" id="KW-1133">Transmembrane helix</keyword>
<keyword evidence="1" id="KW-0472">Membrane</keyword>
<protein>
    <submittedName>
        <fullName evidence="2">Uncharacterized protein</fullName>
    </submittedName>
</protein>
<accession>A0A314XSE3</accession>
<keyword evidence="1" id="KW-0812">Transmembrane</keyword>
<name>A0A314XSE3_PRUYE</name>
<dbReference type="AlphaFoldDB" id="A0A314XSE3"/>
<evidence type="ECO:0000256" key="1">
    <source>
        <dbReference type="SAM" id="Phobius"/>
    </source>
</evidence>
<dbReference type="EMBL" id="PJQY01002246">
    <property type="protein sequence ID" value="PQP95378.1"/>
    <property type="molecule type" value="Genomic_DNA"/>
</dbReference>
<reference evidence="2 3" key="1">
    <citation type="submission" date="2018-02" db="EMBL/GenBank/DDBJ databases">
        <title>Draft genome of wild Prunus yedoensis var. nudiflora.</title>
        <authorList>
            <person name="Baek S."/>
            <person name="Kim J.-H."/>
            <person name="Choi K."/>
            <person name="Kim G.-B."/>
            <person name="Cho A."/>
            <person name="Jang H."/>
            <person name="Shin C.-H."/>
            <person name="Yu H.-J."/>
            <person name="Mun J.-H."/>
        </authorList>
    </citation>
    <scope>NUCLEOTIDE SEQUENCE [LARGE SCALE GENOMIC DNA]</scope>
    <source>
        <strain evidence="3">cv. Jeju island</strain>
        <tissue evidence="2">Leaf</tissue>
    </source>
</reference>
<proteinExistence type="predicted"/>
<evidence type="ECO:0000313" key="2">
    <source>
        <dbReference type="EMBL" id="PQP95378.1"/>
    </source>
</evidence>
<feature type="transmembrane region" description="Helical" evidence="1">
    <location>
        <begin position="6"/>
        <end position="27"/>
    </location>
</feature>